<dbReference type="InterPro" id="IPR013538">
    <property type="entry name" value="ASHA1/2-like_C"/>
</dbReference>
<keyword evidence="4" id="KW-1185">Reference proteome</keyword>
<proteinExistence type="inferred from homology"/>
<evidence type="ECO:0000313" key="4">
    <source>
        <dbReference type="Proteomes" id="UP000190166"/>
    </source>
</evidence>
<dbReference type="Pfam" id="PF08327">
    <property type="entry name" value="AHSA1"/>
    <property type="match status" value="1"/>
</dbReference>
<feature type="domain" description="Activator of Hsp90 ATPase homologue 1/2-like C-terminal" evidence="2">
    <location>
        <begin position="22"/>
        <end position="150"/>
    </location>
</feature>
<evidence type="ECO:0000313" key="3">
    <source>
        <dbReference type="EMBL" id="SKD09044.1"/>
    </source>
</evidence>
<comment type="similarity">
    <text evidence="1">Belongs to the AHA1 family.</text>
</comment>
<dbReference type="EMBL" id="FUZZ01000004">
    <property type="protein sequence ID" value="SKD09044.1"/>
    <property type="molecule type" value="Genomic_DNA"/>
</dbReference>
<dbReference type="AlphaFoldDB" id="A0A1T5P8F1"/>
<dbReference type="Gene3D" id="3.30.530.20">
    <property type="match status" value="1"/>
</dbReference>
<gene>
    <name evidence="3" type="ORF">SAMN05660461_4922</name>
</gene>
<organism evidence="3 4">
    <name type="scientific">Chitinophaga ginsengisegetis</name>
    <dbReference type="NCBI Taxonomy" id="393003"/>
    <lineage>
        <taxon>Bacteria</taxon>
        <taxon>Pseudomonadati</taxon>
        <taxon>Bacteroidota</taxon>
        <taxon>Chitinophagia</taxon>
        <taxon>Chitinophagales</taxon>
        <taxon>Chitinophagaceae</taxon>
        <taxon>Chitinophaga</taxon>
    </lineage>
</organism>
<dbReference type="CDD" id="cd08899">
    <property type="entry name" value="SRPBCC_CalC_Aha1-like_6"/>
    <property type="match status" value="1"/>
</dbReference>
<dbReference type="Proteomes" id="UP000190166">
    <property type="component" value="Unassembled WGS sequence"/>
</dbReference>
<dbReference type="InterPro" id="IPR023393">
    <property type="entry name" value="START-like_dom_sf"/>
</dbReference>
<dbReference type="SUPFAM" id="SSF55961">
    <property type="entry name" value="Bet v1-like"/>
    <property type="match status" value="1"/>
</dbReference>
<evidence type="ECO:0000256" key="1">
    <source>
        <dbReference type="ARBA" id="ARBA00006817"/>
    </source>
</evidence>
<evidence type="ECO:0000259" key="2">
    <source>
        <dbReference type="Pfam" id="PF08327"/>
    </source>
</evidence>
<dbReference type="RefSeq" id="WP_079472187.1">
    <property type="nucleotide sequence ID" value="NZ_FUZZ01000004.1"/>
</dbReference>
<reference evidence="3 4" key="1">
    <citation type="submission" date="2017-02" db="EMBL/GenBank/DDBJ databases">
        <authorList>
            <person name="Peterson S.W."/>
        </authorList>
    </citation>
    <scope>NUCLEOTIDE SEQUENCE [LARGE SCALE GENOMIC DNA]</scope>
    <source>
        <strain evidence="3 4">DSM 18108</strain>
    </source>
</reference>
<sequence length="173" mass="19552">MEKTGQILSPGTIRFERSLPGPIERVWAYLTESEKRGKWLASGQMDLFEGGSVHLHFLHQELSPLPDTIPEKYRDMKDGHHFTGKILKVEPPRLLAFTWEGGSEVTMELSEKDDRVLLTLTHRKLADDVKTRSSVGGGWHTHLDILIANLEGVTPPPFWSTHTRLAAIYADMV</sequence>
<dbReference type="STRING" id="393003.SAMN05660461_4922"/>
<protein>
    <submittedName>
        <fullName evidence="3">Uncharacterized conserved protein YndB, AHSA1/START domain</fullName>
    </submittedName>
</protein>
<name>A0A1T5P8F1_9BACT</name>
<accession>A0A1T5P8F1</accession>